<proteinExistence type="predicted"/>
<accession>A0A317D4T6</accession>
<dbReference type="AlphaFoldDB" id="A0A317D4T6"/>
<reference evidence="4 5" key="1">
    <citation type="submission" date="2018-05" db="EMBL/GenBank/DDBJ databases">
        <title>Micromonosporas from Atacama Desert.</title>
        <authorList>
            <person name="Carro L."/>
            <person name="Golinska P."/>
            <person name="Klenk H.-P."/>
            <person name="Goodfellow M."/>
        </authorList>
    </citation>
    <scope>NUCLEOTIDE SEQUENCE [LARGE SCALE GENOMIC DNA]</scope>
    <source>
        <strain evidence="4 5">4G51</strain>
    </source>
</reference>
<feature type="region of interest" description="Disordered" evidence="1">
    <location>
        <begin position="276"/>
        <end position="319"/>
    </location>
</feature>
<feature type="transmembrane region" description="Helical" evidence="2">
    <location>
        <begin position="143"/>
        <end position="166"/>
    </location>
</feature>
<dbReference type="EMBL" id="QGKS01000406">
    <property type="protein sequence ID" value="PWR09160.1"/>
    <property type="molecule type" value="Genomic_DNA"/>
</dbReference>
<dbReference type="Proteomes" id="UP000246050">
    <property type="component" value="Unassembled WGS sequence"/>
</dbReference>
<feature type="transmembrane region" description="Helical" evidence="2">
    <location>
        <begin position="101"/>
        <end position="123"/>
    </location>
</feature>
<evidence type="ECO:0000256" key="1">
    <source>
        <dbReference type="SAM" id="MobiDB-lite"/>
    </source>
</evidence>
<keyword evidence="2" id="KW-0812">Transmembrane</keyword>
<name>A0A317D4T6_9ACTN</name>
<feature type="transmembrane region" description="Helical" evidence="2">
    <location>
        <begin position="54"/>
        <end position="80"/>
    </location>
</feature>
<gene>
    <name evidence="4" type="ORF">DKT69_31705</name>
</gene>
<dbReference type="InterPro" id="IPR025565">
    <property type="entry name" value="DUF4328"/>
</dbReference>
<evidence type="ECO:0000313" key="5">
    <source>
        <dbReference type="Proteomes" id="UP000246050"/>
    </source>
</evidence>
<feature type="domain" description="DUF4328" evidence="3">
    <location>
        <begin position="86"/>
        <end position="248"/>
    </location>
</feature>
<evidence type="ECO:0000256" key="2">
    <source>
        <dbReference type="SAM" id="Phobius"/>
    </source>
</evidence>
<keyword evidence="2" id="KW-1133">Transmembrane helix</keyword>
<evidence type="ECO:0000313" key="4">
    <source>
        <dbReference type="EMBL" id="PWR09160.1"/>
    </source>
</evidence>
<organism evidence="4 5">
    <name type="scientific">Micromonospora sicca</name>
    <dbReference type="NCBI Taxonomy" id="2202420"/>
    <lineage>
        <taxon>Bacteria</taxon>
        <taxon>Bacillati</taxon>
        <taxon>Actinomycetota</taxon>
        <taxon>Actinomycetes</taxon>
        <taxon>Micromonosporales</taxon>
        <taxon>Micromonosporaceae</taxon>
        <taxon>Micromonospora</taxon>
    </lineage>
</organism>
<evidence type="ECO:0000259" key="3">
    <source>
        <dbReference type="Pfam" id="PF14219"/>
    </source>
</evidence>
<comment type="caution">
    <text evidence="4">The sequence shown here is derived from an EMBL/GenBank/DDBJ whole genome shotgun (WGS) entry which is preliminary data.</text>
</comment>
<feature type="transmembrane region" description="Helical" evidence="2">
    <location>
        <begin position="227"/>
        <end position="245"/>
    </location>
</feature>
<feature type="transmembrane region" description="Helical" evidence="2">
    <location>
        <begin position="178"/>
        <end position="199"/>
    </location>
</feature>
<sequence length="319" mass="32700">MRDFHGARGADMRCHICGAEPTTPVGDCPGCGTSSDRPALSPGRPTYPVRGLGVAAAVGVGLTTLLYTLVALAPAVNALLSRQAGTAGDPGAGRGATVAEGLLSLSYLVVLLTTAALVMIWMFRARKNTDAFPGVRSSLAPHWAITGWWVPVASLGVPCAVMVGIVRESLGRGRLRALVALWWVAWLGFGFADLLSNLAQARADVRLARQGASPDFDHYREAALRNALPVLACLVAGVSLIVLVLRVSAAQQTRIDGATPVWPAVALPVPGAAVPPASRESVPVGQPASPVTGPSQRVPVDANPASPSVPEAAGGTIGA</sequence>
<keyword evidence="2" id="KW-0472">Membrane</keyword>
<dbReference type="Pfam" id="PF14219">
    <property type="entry name" value="DUF4328"/>
    <property type="match status" value="1"/>
</dbReference>
<protein>
    <recommendedName>
        <fullName evidence="3">DUF4328 domain-containing protein</fullName>
    </recommendedName>
</protein>